<sequence>MWKRVKRYLIVVSAALNVAFIGMWMTQATARHTRSADAGEKVAHTVWCPLHRQLKVTEEQWVQIEPPLREFQAAVEALREQTGELRSKVIALIATEDPDVEMIHTMQDQILETKRQIQHLVLDHLLAEKKILTTAQQQHLFDMLRNRTQHADGPPMTAQSQGGLAPVLQNPNGPMK</sequence>
<keyword evidence="2" id="KW-0812">Transmembrane</keyword>
<protein>
    <recommendedName>
        <fullName evidence="5">Periplasmic heavy metal sensor</fullName>
    </recommendedName>
</protein>
<reference evidence="3 4" key="1">
    <citation type="submission" date="2019-02" db="EMBL/GenBank/DDBJ databases">
        <title>Deep-cultivation of Planctomycetes and their phenomic and genomic characterization uncovers novel biology.</title>
        <authorList>
            <person name="Wiegand S."/>
            <person name="Jogler M."/>
            <person name="Boedeker C."/>
            <person name="Pinto D."/>
            <person name="Vollmers J."/>
            <person name="Rivas-Marin E."/>
            <person name="Kohn T."/>
            <person name="Peeters S.H."/>
            <person name="Heuer A."/>
            <person name="Rast P."/>
            <person name="Oberbeckmann S."/>
            <person name="Bunk B."/>
            <person name="Jeske O."/>
            <person name="Meyerdierks A."/>
            <person name="Storesund J.E."/>
            <person name="Kallscheuer N."/>
            <person name="Luecker S."/>
            <person name="Lage O.M."/>
            <person name="Pohl T."/>
            <person name="Merkel B.J."/>
            <person name="Hornburger P."/>
            <person name="Mueller R.-W."/>
            <person name="Bruemmer F."/>
            <person name="Labrenz M."/>
            <person name="Spormann A.M."/>
            <person name="Op Den Camp H."/>
            <person name="Overmann J."/>
            <person name="Amann R."/>
            <person name="Jetten M.S.M."/>
            <person name="Mascher T."/>
            <person name="Medema M.H."/>
            <person name="Devos D.P."/>
            <person name="Kaster A.-K."/>
            <person name="Ovreas L."/>
            <person name="Rohde M."/>
            <person name="Galperin M.Y."/>
            <person name="Jogler C."/>
        </authorList>
    </citation>
    <scope>NUCLEOTIDE SEQUENCE [LARGE SCALE GENOMIC DNA]</scope>
    <source>
        <strain evidence="3 4">Q31b</strain>
    </source>
</reference>
<keyword evidence="2" id="KW-1133">Transmembrane helix</keyword>
<dbReference type="AlphaFoldDB" id="A0A5C6DNQ8"/>
<dbReference type="InterPro" id="IPR025961">
    <property type="entry name" value="Metal_resist"/>
</dbReference>
<keyword evidence="2" id="KW-0472">Membrane</keyword>
<evidence type="ECO:0000313" key="4">
    <source>
        <dbReference type="Proteomes" id="UP000315471"/>
    </source>
</evidence>
<feature type="region of interest" description="Disordered" evidence="1">
    <location>
        <begin position="148"/>
        <end position="176"/>
    </location>
</feature>
<accession>A0A5C6DNQ8</accession>
<dbReference type="EMBL" id="SJPY01000007">
    <property type="protein sequence ID" value="TWU37835.1"/>
    <property type="molecule type" value="Genomic_DNA"/>
</dbReference>
<evidence type="ECO:0000313" key="3">
    <source>
        <dbReference type="EMBL" id="TWU37835.1"/>
    </source>
</evidence>
<dbReference type="Proteomes" id="UP000315471">
    <property type="component" value="Unassembled WGS sequence"/>
</dbReference>
<comment type="caution">
    <text evidence="3">The sequence shown here is derived from an EMBL/GenBank/DDBJ whole genome shotgun (WGS) entry which is preliminary data.</text>
</comment>
<feature type="transmembrane region" description="Helical" evidence="2">
    <location>
        <begin position="7"/>
        <end position="25"/>
    </location>
</feature>
<name>A0A5C6DNQ8_9BACT</name>
<dbReference type="Pfam" id="PF13801">
    <property type="entry name" value="Metal_resist"/>
    <property type="match status" value="1"/>
</dbReference>
<proteinExistence type="predicted"/>
<evidence type="ECO:0000256" key="1">
    <source>
        <dbReference type="SAM" id="MobiDB-lite"/>
    </source>
</evidence>
<evidence type="ECO:0000256" key="2">
    <source>
        <dbReference type="SAM" id="Phobius"/>
    </source>
</evidence>
<organism evidence="3 4">
    <name type="scientific">Novipirellula aureliae</name>
    <dbReference type="NCBI Taxonomy" id="2527966"/>
    <lineage>
        <taxon>Bacteria</taxon>
        <taxon>Pseudomonadati</taxon>
        <taxon>Planctomycetota</taxon>
        <taxon>Planctomycetia</taxon>
        <taxon>Pirellulales</taxon>
        <taxon>Pirellulaceae</taxon>
        <taxon>Novipirellula</taxon>
    </lineage>
</organism>
<keyword evidence="4" id="KW-1185">Reference proteome</keyword>
<gene>
    <name evidence="3" type="ORF">Q31b_46240</name>
</gene>
<dbReference type="Gene3D" id="1.20.120.1490">
    <property type="match status" value="1"/>
</dbReference>
<evidence type="ECO:0008006" key="5">
    <source>
        <dbReference type="Google" id="ProtNLM"/>
    </source>
</evidence>